<dbReference type="GO" id="GO:0005783">
    <property type="term" value="C:endoplasmic reticulum"/>
    <property type="evidence" value="ECO:0007669"/>
    <property type="project" value="TreeGrafter"/>
</dbReference>
<dbReference type="NCBIfam" id="TIGR01891">
    <property type="entry name" value="amidohydrolases"/>
    <property type="match status" value="1"/>
</dbReference>
<dbReference type="EMBL" id="JAXQNO010000008">
    <property type="protein sequence ID" value="KAK4792724.1"/>
    <property type="molecule type" value="Genomic_DNA"/>
</dbReference>
<protein>
    <recommendedName>
        <fullName evidence="7">Peptidase M20 dimerisation domain-containing protein</fullName>
    </recommendedName>
</protein>
<dbReference type="GO" id="GO:0046872">
    <property type="term" value="F:metal ion binding"/>
    <property type="evidence" value="ECO:0007669"/>
    <property type="project" value="UniProtKB-KW"/>
</dbReference>
<dbReference type="AlphaFoldDB" id="A0AAN7R5J2"/>
<dbReference type="Pfam" id="PF07687">
    <property type="entry name" value="M20_dimer"/>
    <property type="match status" value="1"/>
</dbReference>
<accession>A0AAN7R5J2</accession>
<keyword evidence="4 5" id="KW-0464">Manganese</keyword>
<evidence type="ECO:0000313" key="8">
    <source>
        <dbReference type="EMBL" id="KAK4792724.1"/>
    </source>
</evidence>
<keyword evidence="9" id="KW-1185">Reference proteome</keyword>
<sequence length="432" mass="47504">MRHTLCWMLIWAISCTVAWVADSEAKVTAGMRAEAEELLRAAREPEFFGWMRRVRRRIHEHPELSFEELETSQLVRSELDSMGIGYTWPVAVTGVVASVGSGNRPFFGLRADMDALPIQELVEWEHKSKINGKMHACGHDAHVAMLLGAAKLLRQRKEWLQGTVKLVFQPAEEGRAGAYHMIETGALNQIQAMFGLHIDPKLQVGKIGSRPGPFLAGSGRFLSVIRGLGGHAAAPHHTIDPVLAASAAILSLQQIVSRETDPLEENVISVGFIQGGQALNVISETVKFGGTFRSFSSDGFNLLQKRIKETIEMQSTVYRCTATIDFFEDSLKPYPATVNDESMYRHAKEVGEALLGEPNVLLSPMIMAAEDFGFYAQKMPSAMYFIGTKNESSGPHRSLHSPYLEIDEEVLPIGAALHASVAISYLRASSSA</sequence>
<evidence type="ECO:0000256" key="6">
    <source>
        <dbReference type="SAM" id="SignalP"/>
    </source>
</evidence>
<comment type="cofactor">
    <cofactor evidence="5">
        <name>Mn(2+)</name>
        <dbReference type="ChEBI" id="CHEBI:29035"/>
    </cofactor>
    <text evidence="5">The Mn(2+) ion enhances activity.</text>
</comment>
<keyword evidence="5" id="KW-0479">Metal-binding</keyword>
<dbReference type="SUPFAM" id="SSF55031">
    <property type="entry name" value="Bacterial exopeptidase dimerisation domain"/>
    <property type="match status" value="1"/>
</dbReference>
<feature type="domain" description="Peptidase M20 dimerisation" evidence="7">
    <location>
        <begin position="217"/>
        <end position="309"/>
    </location>
</feature>
<feature type="chain" id="PRO_5042811476" description="Peptidase M20 dimerisation domain-containing protein" evidence="6">
    <location>
        <begin position="26"/>
        <end position="432"/>
    </location>
</feature>
<dbReference type="InterPro" id="IPR011650">
    <property type="entry name" value="Peptidase_M20_dimer"/>
</dbReference>
<dbReference type="GO" id="GO:0009850">
    <property type="term" value="P:auxin metabolic process"/>
    <property type="evidence" value="ECO:0007669"/>
    <property type="project" value="InterPro"/>
</dbReference>
<dbReference type="FunFam" id="3.30.70.360:FF:000001">
    <property type="entry name" value="N-acetyldiaminopimelate deacetylase"/>
    <property type="match status" value="1"/>
</dbReference>
<gene>
    <name evidence="8" type="ORF">SAY86_023159</name>
</gene>
<feature type="binding site" evidence="5">
    <location>
        <position position="197"/>
    </location>
    <ligand>
        <name>Mn(2+)</name>
        <dbReference type="ChEBI" id="CHEBI:29035"/>
        <label>2</label>
    </ligand>
</feature>
<evidence type="ECO:0000256" key="3">
    <source>
        <dbReference type="ARBA" id="ARBA00022801"/>
    </source>
</evidence>
<evidence type="ECO:0000256" key="5">
    <source>
        <dbReference type="PIRSR" id="PIRSR005962-1"/>
    </source>
</evidence>
<dbReference type="Gene3D" id="3.40.630.10">
    <property type="entry name" value="Zn peptidases"/>
    <property type="match status" value="1"/>
</dbReference>
<organism evidence="8 9">
    <name type="scientific">Trapa natans</name>
    <name type="common">Water chestnut</name>
    <dbReference type="NCBI Taxonomy" id="22666"/>
    <lineage>
        <taxon>Eukaryota</taxon>
        <taxon>Viridiplantae</taxon>
        <taxon>Streptophyta</taxon>
        <taxon>Embryophyta</taxon>
        <taxon>Tracheophyta</taxon>
        <taxon>Spermatophyta</taxon>
        <taxon>Magnoliopsida</taxon>
        <taxon>eudicotyledons</taxon>
        <taxon>Gunneridae</taxon>
        <taxon>Pentapetalae</taxon>
        <taxon>rosids</taxon>
        <taxon>malvids</taxon>
        <taxon>Myrtales</taxon>
        <taxon>Lythraceae</taxon>
        <taxon>Trapa</taxon>
    </lineage>
</organism>
<dbReference type="SUPFAM" id="SSF53187">
    <property type="entry name" value="Zn-dependent exopeptidases"/>
    <property type="match status" value="1"/>
</dbReference>
<comment type="caution">
    <text evidence="8">The sequence shown here is derived from an EMBL/GenBank/DDBJ whole genome shotgun (WGS) entry which is preliminary data.</text>
</comment>
<evidence type="ECO:0000259" key="7">
    <source>
        <dbReference type="Pfam" id="PF07687"/>
    </source>
</evidence>
<proteinExistence type="inferred from homology"/>
<dbReference type="PROSITE" id="PS51257">
    <property type="entry name" value="PROKAR_LIPOPROTEIN"/>
    <property type="match status" value="1"/>
</dbReference>
<keyword evidence="2 6" id="KW-0732">Signal</keyword>
<dbReference type="InterPro" id="IPR002933">
    <property type="entry name" value="Peptidase_M20"/>
</dbReference>
<feature type="binding site" evidence="5">
    <location>
        <position position="139"/>
    </location>
    <ligand>
        <name>Mn(2+)</name>
        <dbReference type="ChEBI" id="CHEBI:29035"/>
        <label>2</label>
    </ligand>
</feature>
<feature type="binding site" evidence="5">
    <location>
        <position position="137"/>
    </location>
    <ligand>
        <name>Mn(2+)</name>
        <dbReference type="ChEBI" id="CHEBI:29035"/>
        <label>2</label>
    </ligand>
</feature>
<evidence type="ECO:0000256" key="1">
    <source>
        <dbReference type="ARBA" id="ARBA00006153"/>
    </source>
</evidence>
<reference evidence="8 9" key="1">
    <citation type="journal article" date="2023" name="Hortic Res">
        <title>Pangenome of water caltrop reveals structural variations and asymmetric subgenome divergence after allopolyploidization.</title>
        <authorList>
            <person name="Zhang X."/>
            <person name="Chen Y."/>
            <person name="Wang L."/>
            <person name="Yuan Y."/>
            <person name="Fang M."/>
            <person name="Shi L."/>
            <person name="Lu R."/>
            <person name="Comes H.P."/>
            <person name="Ma Y."/>
            <person name="Chen Y."/>
            <person name="Huang G."/>
            <person name="Zhou Y."/>
            <person name="Zheng Z."/>
            <person name="Qiu Y."/>
        </authorList>
    </citation>
    <scope>NUCLEOTIDE SEQUENCE [LARGE SCALE GENOMIC DNA]</scope>
    <source>
        <strain evidence="8">F231</strain>
    </source>
</reference>
<name>A0AAN7R5J2_TRANT</name>
<evidence type="ECO:0000256" key="2">
    <source>
        <dbReference type="ARBA" id="ARBA00022729"/>
    </source>
</evidence>
<dbReference type="InterPro" id="IPR036264">
    <property type="entry name" value="Bact_exopeptidase_dim_dom"/>
</dbReference>
<feature type="binding site" evidence="5">
    <location>
        <position position="173"/>
    </location>
    <ligand>
        <name>Mn(2+)</name>
        <dbReference type="ChEBI" id="CHEBI:29035"/>
        <label>1</label>
    </ligand>
</feature>
<dbReference type="GO" id="GO:0010179">
    <property type="term" value="F:IAA-Ala conjugate hydrolase activity"/>
    <property type="evidence" value="ECO:0007669"/>
    <property type="project" value="TreeGrafter"/>
</dbReference>
<dbReference type="Proteomes" id="UP001346149">
    <property type="component" value="Unassembled WGS sequence"/>
</dbReference>
<dbReference type="PANTHER" id="PTHR11014">
    <property type="entry name" value="PEPTIDASE M20 FAMILY MEMBER"/>
    <property type="match status" value="1"/>
</dbReference>
<feature type="signal peptide" evidence="6">
    <location>
        <begin position="1"/>
        <end position="25"/>
    </location>
</feature>
<dbReference type="InterPro" id="IPR044757">
    <property type="entry name" value="ILR1-like_Hyd"/>
</dbReference>
<dbReference type="PIRSF" id="PIRSF005962">
    <property type="entry name" value="Pept_M20D_amidohydro"/>
    <property type="match status" value="1"/>
</dbReference>
<dbReference type="Gene3D" id="3.30.70.360">
    <property type="match status" value="1"/>
</dbReference>
<comment type="similarity">
    <text evidence="1">Belongs to the peptidase M20 family.</text>
</comment>
<dbReference type="PANTHER" id="PTHR11014:SF63">
    <property type="entry name" value="METALLOPEPTIDASE, PUTATIVE (AFU_ORTHOLOGUE AFUA_6G09600)-RELATED"/>
    <property type="match status" value="1"/>
</dbReference>
<evidence type="ECO:0000313" key="9">
    <source>
        <dbReference type="Proteomes" id="UP001346149"/>
    </source>
</evidence>
<dbReference type="CDD" id="cd08017">
    <property type="entry name" value="M20_IAA_Hyd"/>
    <property type="match status" value="1"/>
</dbReference>
<dbReference type="InterPro" id="IPR017439">
    <property type="entry name" value="Amidohydrolase"/>
</dbReference>
<feature type="binding site" evidence="5">
    <location>
        <position position="400"/>
    </location>
    <ligand>
        <name>Mn(2+)</name>
        <dbReference type="ChEBI" id="CHEBI:29035"/>
        <label>2</label>
    </ligand>
</feature>
<dbReference type="Pfam" id="PF01546">
    <property type="entry name" value="Peptidase_M20"/>
    <property type="match status" value="1"/>
</dbReference>
<keyword evidence="3" id="KW-0378">Hydrolase</keyword>
<evidence type="ECO:0000256" key="4">
    <source>
        <dbReference type="ARBA" id="ARBA00023211"/>
    </source>
</evidence>